<organism evidence="1 2">
    <name type="scientific">Auriscalpium vulgare</name>
    <dbReference type="NCBI Taxonomy" id="40419"/>
    <lineage>
        <taxon>Eukaryota</taxon>
        <taxon>Fungi</taxon>
        <taxon>Dikarya</taxon>
        <taxon>Basidiomycota</taxon>
        <taxon>Agaricomycotina</taxon>
        <taxon>Agaricomycetes</taxon>
        <taxon>Russulales</taxon>
        <taxon>Auriscalpiaceae</taxon>
        <taxon>Auriscalpium</taxon>
    </lineage>
</organism>
<comment type="caution">
    <text evidence="1">The sequence shown here is derived from an EMBL/GenBank/DDBJ whole genome shotgun (WGS) entry which is preliminary data.</text>
</comment>
<gene>
    <name evidence="1" type="ORF">FA95DRAFT_700804</name>
</gene>
<name>A0ACB8S2C0_9AGAM</name>
<dbReference type="EMBL" id="MU275866">
    <property type="protein sequence ID" value="KAI0050011.1"/>
    <property type="molecule type" value="Genomic_DNA"/>
</dbReference>
<sequence length="468" mass="51445">MIRARSFQSDRTFDPGMLVPPPTSIISPTFQMPHVFVHPPEEEQADSPPWCFFDADTDATAQPGAFTSPEMADMEAKLGVWEEVVDAWENPVNPTADYAPLFQRASGPDEDVVMPRRSSFHHSRPSSPPRPASVPMEPEHPAGDSSKRVKEDDSEDVIEVVKVPRSHGMRDIGDAAQQMAMQQPPPHGIKKSKTFRARASQAFRSIKNVGKTTRKTPAQDVFPAKENAVAGALRGESMREARREVWDTEDGQPQPQPPRAPTPKLARRMSRPLSQMFGRGHSSAADESEHASAVPQSQSAYIPSSTSEARRLSSLSAGSLHTLRPGEGDSDRPASPSLSTAPSTSSRRRFSFVNLQSLFTNPASSSSTSPAATNDSLPSTAGPQTPVEDDDAPRYFSRFSTPGTSSSLDIDMEEHYMESRKSSSSNLDSHARQSRDEPPERDISFEMRLDSLHFESLSFDVDRFDIDV</sequence>
<evidence type="ECO:0000313" key="1">
    <source>
        <dbReference type="EMBL" id="KAI0050011.1"/>
    </source>
</evidence>
<evidence type="ECO:0000313" key="2">
    <source>
        <dbReference type="Proteomes" id="UP000814033"/>
    </source>
</evidence>
<reference evidence="1" key="2">
    <citation type="journal article" date="2022" name="New Phytol.">
        <title>Evolutionary transition to the ectomycorrhizal habit in the genomes of a hyperdiverse lineage of mushroom-forming fungi.</title>
        <authorList>
            <person name="Looney B."/>
            <person name="Miyauchi S."/>
            <person name="Morin E."/>
            <person name="Drula E."/>
            <person name="Courty P.E."/>
            <person name="Kohler A."/>
            <person name="Kuo A."/>
            <person name="LaButti K."/>
            <person name="Pangilinan J."/>
            <person name="Lipzen A."/>
            <person name="Riley R."/>
            <person name="Andreopoulos W."/>
            <person name="He G."/>
            <person name="Johnson J."/>
            <person name="Nolan M."/>
            <person name="Tritt A."/>
            <person name="Barry K.W."/>
            <person name="Grigoriev I.V."/>
            <person name="Nagy L.G."/>
            <person name="Hibbett D."/>
            <person name="Henrissat B."/>
            <person name="Matheny P.B."/>
            <person name="Labbe J."/>
            <person name="Martin F.M."/>
        </authorList>
    </citation>
    <scope>NUCLEOTIDE SEQUENCE</scope>
    <source>
        <strain evidence="1">FP105234-sp</strain>
    </source>
</reference>
<keyword evidence="2" id="KW-1185">Reference proteome</keyword>
<proteinExistence type="predicted"/>
<accession>A0ACB8S2C0</accession>
<reference evidence="1" key="1">
    <citation type="submission" date="2021-02" db="EMBL/GenBank/DDBJ databases">
        <authorList>
            <consortium name="DOE Joint Genome Institute"/>
            <person name="Ahrendt S."/>
            <person name="Looney B.P."/>
            <person name="Miyauchi S."/>
            <person name="Morin E."/>
            <person name="Drula E."/>
            <person name="Courty P.E."/>
            <person name="Chicoki N."/>
            <person name="Fauchery L."/>
            <person name="Kohler A."/>
            <person name="Kuo A."/>
            <person name="Labutti K."/>
            <person name="Pangilinan J."/>
            <person name="Lipzen A."/>
            <person name="Riley R."/>
            <person name="Andreopoulos W."/>
            <person name="He G."/>
            <person name="Johnson J."/>
            <person name="Barry K.W."/>
            <person name="Grigoriev I.V."/>
            <person name="Nagy L."/>
            <person name="Hibbett D."/>
            <person name="Henrissat B."/>
            <person name="Matheny P.B."/>
            <person name="Labbe J."/>
            <person name="Martin F."/>
        </authorList>
    </citation>
    <scope>NUCLEOTIDE SEQUENCE</scope>
    <source>
        <strain evidence="1">FP105234-sp</strain>
    </source>
</reference>
<dbReference type="Proteomes" id="UP000814033">
    <property type="component" value="Unassembled WGS sequence"/>
</dbReference>
<protein>
    <submittedName>
        <fullName evidence="1">Uncharacterized protein</fullName>
    </submittedName>
</protein>